<dbReference type="Proteomes" id="UP000436006">
    <property type="component" value="Unassembled WGS sequence"/>
</dbReference>
<keyword evidence="2" id="KW-0238">DNA-binding</keyword>
<proteinExistence type="predicted"/>
<evidence type="ECO:0000313" key="6">
    <source>
        <dbReference type="Proteomes" id="UP000436006"/>
    </source>
</evidence>
<dbReference type="SUPFAM" id="SSF46689">
    <property type="entry name" value="Homeodomain-like"/>
    <property type="match status" value="1"/>
</dbReference>
<dbReference type="GO" id="GO:0043565">
    <property type="term" value="F:sequence-specific DNA binding"/>
    <property type="evidence" value="ECO:0007669"/>
    <property type="project" value="InterPro"/>
</dbReference>
<feature type="domain" description="HTH araC/xylS-type" evidence="4">
    <location>
        <begin position="199"/>
        <end position="304"/>
    </location>
</feature>
<dbReference type="EMBL" id="WPIN01000018">
    <property type="protein sequence ID" value="MVM34777.1"/>
    <property type="molecule type" value="Genomic_DNA"/>
</dbReference>
<name>A0A7K1SLV7_9BACT</name>
<evidence type="ECO:0000256" key="3">
    <source>
        <dbReference type="ARBA" id="ARBA00023163"/>
    </source>
</evidence>
<accession>A0A7K1SLV7</accession>
<protein>
    <submittedName>
        <fullName evidence="5">Helix-turn-helix domain-containing protein</fullName>
    </submittedName>
</protein>
<evidence type="ECO:0000256" key="2">
    <source>
        <dbReference type="ARBA" id="ARBA00023125"/>
    </source>
</evidence>
<dbReference type="SMART" id="SM00342">
    <property type="entry name" value="HTH_ARAC"/>
    <property type="match status" value="1"/>
</dbReference>
<gene>
    <name evidence="5" type="ORF">GO755_32415</name>
</gene>
<organism evidence="5 6">
    <name type="scientific">Spirosoma arboris</name>
    <dbReference type="NCBI Taxonomy" id="2682092"/>
    <lineage>
        <taxon>Bacteria</taxon>
        <taxon>Pseudomonadati</taxon>
        <taxon>Bacteroidota</taxon>
        <taxon>Cytophagia</taxon>
        <taxon>Cytophagales</taxon>
        <taxon>Cytophagaceae</taxon>
        <taxon>Spirosoma</taxon>
    </lineage>
</organism>
<keyword evidence="6" id="KW-1185">Reference proteome</keyword>
<dbReference type="Gene3D" id="1.10.10.60">
    <property type="entry name" value="Homeodomain-like"/>
    <property type="match status" value="1"/>
</dbReference>
<dbReference type="AlphaFoldDB" id="A0A7K1SLV7"/>
<dbReference type="RefSeq" id="WP_157589596.1">
    <property type="nucleotide sequence ID" value="NZ_WPIN01000018.1"/>
</dbReference>
<evidence type="ECO:0000259" key="4">
    <source>
        <dbReference type="PROSITE" id="PS01124"/>
    </source>
</evidence>
<evidence type="ECO:0000256" key="1">
    <source>
        <dbReference type="ARBA" id="ARBA00023015"/>
    </source>
</evidence>
<dbReference type="InterPro" id="IPR018060">
    <property type="entry name" value="HTH_AraC"/>
</dbReference>
<dbReference type="PANTHER" id="PTHR43280:SF32">
    <property type="entry name" value="TRANSCRIPTIONAL REGULATORY PROTEIN"/>
    <property type="match status" value="1"/>
</dbReference>
<comment type="caution">
    <text evidence="5">The sequence shown here is derived from an EMBL/GenBank/DDBJ whole genome shotgun (WGS) entry which is preliminary data.</text>
</comment>
<dbReference type="InterPro" id="IPR009057">
    <property type="entry name" value="Homeodomain-like_sf"/>
</dbReference>
<keyword evidence="3" id="KW-0804">Transcription</keyword>
<reference evidence="5 6" key="1">
    <citation type="submission" date="2019-12" db="EMBL/GenBank/DDBJ databases">
        <title>Spirosoma sp. HMF4905 genome sequencing and assembly.</title>
        <authorList>
            <person name="Kang H."/>
            <person name="Cha I."/>
            <person name="Kim H."/>
            <person name="Joh K."/>
        </authorList>
    </citation>
    <scope>NUCLEOTIDE SEQUENCE [LARGE SCALE GENOMIC DNA]</scope>
    <source>
        <strain evidence="5 6">HMF4905</strain>
    </source>
</reference>
<evidence type="ECO:0000313" key="5">
    <source>
        <dbReference type="EMBL" id="MVM34777.1"/>
    </source>
</evidence>
<dbReference type="PANTHER" id="PTHR43280">
    <property type="entry name" value="ARAC-FAMILY TRANSCRIPTIONAL REGULATOR"/>
    <property type="match status" value="1"/>
</dbReference>
<sequence>MTNLVNTPHRIHSVAEFHQLLGVPKPLHPLVSIIQFESIQYLPASLPQCLTFDFYSIWLKKDFKGKMKYGQNEYDFNEGVMSFFAPNQLITNQIQGEISHSGWWLIVHPDLFWGFSLARTIKDYHYFSYAVSEALYVSEQEEHLVTGLLEGFYQELIQRIDDFSQPIMVAQIELLLRYADRFYHRQFITRRKANHHLLDQLEDVLTDYFTVGRSIELGLPTVQYIANALHVSPNYLSDVLKLHTGQSTQQHIQDKLIELAKVKLTTTRLTVSEIAYELGFEHPQSFTKLFKSKANCSPVHFRQSFN</sequence>
<keyword evidence="1" id="KW-0805">Transcription regulation</keyword>
<dbReference type="Pfam" id="PF12833">
    <property type="entry name" value="HTH_18"/>
    <property type="match status" value="1"/>
</dbReference>
<dbReference type="GO" id="GO:0003700">
    <property type="term" value="F:DNA-binding transcription factor activity"/>
    <property type="evidence" value="ECO:0007669"/>
    <property type="project" value="InterPro"/>
</dbReference>
<dbReference type="PROSITE" id="PS01124">
    <property type="entry name" value="HTH_ARAC_FAMILY_2"/>
    <property type="match status" value="1"/>
</dbReference>